<dbReference type="PANTHER" id="PTHR10680">
    <property type="entry name" value="PEPTIDYL-GLYCINE ALPHA-AMIDATING MONOOXYGENASE"/>
    <property type="match status" value="1"/>
</dbReference>
<keyword evidence="2" id="KW-0325">Glycoprotein</keyword>
<dbReference type="GO" id="GO:0005576">
    <property type="term" value="C:extracellular region"/>
    <property type="evidence" value="ECO:0007669"/>
    <property type="project" value="TreeGrafter"/>
</dbReference>
<evidence type="ECO:0000313" key="4">
    <source>
        <dbReference type="EMBL" id="CAF1199889.1"/>
    </source>
</evidence>
<dbReference type="Proteomes" id="UP000663855">
    <property type="component" value="Unassembled WGS sequence"/>
</dbReference>
<sequence>MATTDDSNLCSACNKPAARRFCVGCKNYFCSKDFKEHEQDLSTKFDNEIVQSHDELFDQIQKLDQPNYLSFNLFDQIEEWKKTTIRKVEKAAENAHHELSELINKQRTVLIQELEPITKEIRSHRQEENFAENDIERLKQKLNEMQRKLQQFIQECENKTIIIDNDQINWSQLIYICEPQNLIASIPVNAKWSPHGRTVAGNNGVGNIVNNLFRPYSLVVADDDRMIIIADSWNHRIVQWKIGDTNGQVVAGGKGQGNGLNQLCCPTDVLIDKETDSLIISDWQNRRVVRWSRRNETIQGEILINNVCCRGLFMDNQRCLYVSDNEKQEVRRYRMEGDMKNGDLVAGGHGKGSDLSQLNAPLFIFVDQQHAVYVSDHLNHRVMKWNKNATAGIVVAGGQGKGVALTQLSHPEGLFVDESSTLYVAESRNHRVTRWPQGAIQGTAIIGVDTQINWPVGLSFDRQGNVYVAESGQNGPHRIQRFSIQ</sequence>
<keyword evidence="1" id="KW-0732">Signal</keyword>
<keyword evidence="3" id="KW-0175">Coiled coil</keyword>
<evidence type="ECO:0000256" key="2">
    <source>
        <dbReference type="ARBA" id="ARBA00023180"/>
    </source>
</evidence>
<evidence type="ECO:0000256" key="1">
    <source>
        <dbReference type="ARBA" id="ARBA00022729"/>
    </source>
</evidence>
<dbReference type="CDD" id="cd19757">
    <property type="entry name" value="Bbox1"/>
    <property type="match status" value="1"/>
</dbReference>
<evidence type="ECO:0000256" key="3">
    <source>
        <dbReference type="SAM" id="Coils"/>
    </source>
</evidence>
<dbReference type="SUPFAM" id="SSF50956">
    <property type="entry name" value="Thermostable phytase (3-phytase)"/>
    <property type="match status" value="1"/>
</dbReference>
<feature type="coiled-coil region" evidence="3">
    <location>
        <begin position="85"/>
        <end position="162"/>
    </location>
</feature>
<dbReference type="Gene3D" id="2.120.10.30">
    <property type="entry name" value="TolB, C-terminal domain"/>
    <property type="match status" value="2"/>
</dbReference>
<comment type="caution">
    <text evidence="4">The sequence shown here is derived from an EMBL/GenBank/DDBJ whole genome shotgun (WGS) entry which is preliminary data.</text>
</comment>
<dbReference type="EMBL" id="CAJNOV010005180">
    <property type="protein sequence ID" value="CAF1199889.1"/>
    <property type="molecule type" value="Genomic_DNA"/>
</dbReference>
<proteinExistence type="predicted"/>
<dbReference type="AlphaFoldDB" id="A0A814WAS1"/>
<dbReference type="CDD" id="cd05819">
    <property type="entry name" value="NHL"/>
    <property type="match status" value="1"/>
</dbReference>
<dbReference type="PANTHER" id="PTHR10680:SF14">
    <property type="entry name" value="PEPTIDYL-GLYCINE ALPHA-AMIDATING MONOOXYGENASE"/>
    <property type="match status" value="1"/>
</dbReference>
<accession>A0A814WAS1</accession>
<gene>
    <name evidence="4" type="ORF">CJN711_LOCUS11960</name>
</gene>
<reference evidence="4" key="1">
    <citation type="submission" date="2021-02" db="EMBL/GenBank/DDBJ databases">
        <authorList>
            <person name="Nowell W R."/>
        </authorList>
    </citation>
    <scope>NUCLEOTIDE SEQUENCE</scope>
</reference>
<protein>
    <submittedName>
        <fullName evidence="4">Uncharacterized protein</fullName>
    </submittedName>
</protein>
<name>A0A814WAS1_9BILA</name>
<evidence type="ECO:0000313" key="5">
    <source>
        <dbReference type="Proteomes" id="UP000663855"/>
    </source>
</evidence>
<organism evidence="4 5">
    <name type="scientific">Rotaria magnacalcarata</name>
    <dbReference type="NCBI Taxonomy" id="392030"/>
    <lineage>
        <taxon>Eukaryota</taxon>
        <taxon>Metazoa</taxon>
        <taxon>Spiralia</taxon>
        <taxon>Gnathifera</taxon>
        <taxon>Rotifera</taxon>
        <taxon>Eurotatoria</taxon>
        <taxon>Bdelloidea</taxon>
        <taxon>Philodinida</taxon>
        <taxon>Philodinidae</taxon>
        <taxon>Rotaria</taxon>
    </lineage>
</organism>
<dbReference type="InterPro" id="IPR011042">
    <property type="entry name" value="6-blade_b-propeller_TolB-like"/>
</dbReference>
<dbReference type="SUPFAM" id="SSF101898">
    <property type="entry name" value="NHL repeat"/>
    <property type="match status" value="1"/>
</dbReference>